<dbReference type="PANTHER" id="PTHR43798:SF33">
    <property type="entry name" value="HYDROLASE, PUTATIVE (AFU_ORTHOLOGUE AFUA_2G14860)-RELATED"/>
    <property type="match status" value="1"/>
</dbReference>
<dbReference type="Pfam" id="PF00561">
    <property type="entry name" value="Abhydrolase_1"/>
    <property type="match status" value="1"/>
</dbReference>
<dbReference type="EMBL" id="VXIS01000018">
    <property type="protein sequence ID" value="KAA8912999.1"/>
    <property type="molecule type" value="Genomic_DNA"/>
</dbReference>
<keyword evidence="3" id="KW-1185">Reference proteome</keyword>
<dbReference type="OrthoDB" id="408373at2759"/>
<name>A0A5J5F839_9PEZI</name>
<organism evidence="2 3">
    <name type="scientific">Sphaerosporella brunnea</name>
    <dbReference type="NCBI Taxonomy" id="1250544"/>
    <lineage>
        <taxon>Eukaryota</taxon>
        <taxon>Fungi</taxon>
        <taxon>Dikarya</taxon>
        <taxon>Ascomycota</taxon>
        <taxon>Pezizomycotina</taxon>
        <taxon>Pezizomycetes</taxon>
        <taxon>Pezizales</taxon>
        <taxon>Pyronemataceae</taxon>
        <taxon>Sphaerosporella</taxon>
    </lineage>
</organism>
<dbReference type="PANTHER" id="PTHR43798">
    <property type="entry name" value="MONOACYLGLYCEROL LIPASE"/>
    <property type="match status" value="1"/>
</dbReference>
<dbReference type="AlphaFoldDB" id="A0A5J5F839"/>
<dbReference type="InterPro" id="IPR029058">
    <property type="entry name" value="AB_hydrolase_fold"/>
</dbReference>
<evidence type="ECO:0000259" key="1">
    <source>
        <dbReference type="Pfam" id="PF00561"/>
    </source>
</evidence>
<dbReference type="InterPro" id="IPR050266">
    <property type="entry name" value="AB_hydrolase_sf"/>
</dbReference>
<dbReference type="Proteomes" id="UP000326924">
    <property type="component" value="Unassembled WGS sequence"/>
</dbReference>
<dbReference type="GO" id="GO:0016020">
    <property type="term" value="C:membrane"/>
    <property type="evidence" value="ECO:0007669"/>
    <property type="project" value="TreeGrafter"/>
</dbReference>
<gene>
    <name evidence="2" type="ORF">FN846DRAFT_931385</name>
</gene>
<dbReference type="GO" id="GO:0016787">
    <property type="term" value="F:hydrolase activity"/>
    <property type="evidence" value="ECO:0007669"/>
    <property type="project" value="UniProtKB-KW"/>
</dbReference>
<reference evidence="2 3" key="1">
    <citation type="submission" date="2019-09" db="EMBL/GenBank/DDBJ databases">
        <title>Draft genome of the ectomycorrhizal ascomycete Sphaerosporella brunnea.</title>
        <authorList>
            <consortium name="DOE Joint Genome Institute"/>
            <person name="Benucci G.M."/>
            <person name="Marozzi G."/>
            <person name="Antonielli L."/>
            <person name="Sanchez S."/>
            <person name="Marco P."/>
            <person name="Wang X."/>
            <person name="Falini L.B."/>
            <person name="Barry K."/>
            <person name="Haridas S."/>
            <person name="Lipzen A."/>
            <person name="Labutti K."/>
            <person name="Grigoriev I.V."/>
            <person name="Murat C."/>
            <person name="Martin F."/>
            <person name="Albertini E."/>
            <person name="Donnini D."/>
            <person name="Bonito G."/>
        </authorList>
    </citation>
    <scope>NUCLEOTIDE SEQUENCE [LARGE SCALE GENOMIC DNA]</scope>
    <source>
        <strain evidence="2 3">Sb_GMNB300</strain>
    </source>
</reference>
<dbReference type="Gene3D" id="3.40.50.1820">
    <property type="entry name" value="alpha/beta hydrolase"/>
    <property type="match status" value="1"/>
</dbReference>
<dbReference type="SUPFAM" id="SSF53474">
    <property type="entry name" value="alpha/beta-Hydrolases"/>
    <property type="match status" value="1"/>
</dbReference>
<feature type="domain" description="AB hydrolase-1" evidence="1">
    <location>
        <begin position="94"/>
        <end position="206"/>
    </location>
</feature>
<dbReference type="PRINTS" id="PR00111">
    <property type="entry name" value="ABHYDROLASE"/>
</dbReference>
<dbReference type="InterPro" id="IPR000073">
    <property type="entry name" value="AB_hydrolase_1"/>
</dbReference>
<dbReference type="InParanoid" id="A0A5J5F839"/>
<keyword evidence="2" id="KW-0378">Hydrolase</keyword>
<proteinExistence type="predicted"/>
<comment type="caution">
    <text evidence="2">The sequence shown here is derived from an EMBL/GenBank/DDBJ whole genome shotgun (WGS) entry which is preliminary data.</text>
</comment>
<evidence type="ECO:0000313" key="3">
    <source>
        <dbReference type="Proteomes" id="UP000326924"/>
    </source>
</evidence>
<accession>A0A5J5F839</accession>
<sequence length="378" mass="41088">MSPLTDTLARHYDALFRCPFHQTVAATTVLTLTTSYLLLRSTAPPPRTIPSPRVSPATKSTPYPPTVLPGSRLISTPHGTINVSEFGPAEGRRILLVHGISTPSIVFASLMPALASDGYRVMTFDLFGRGYSDAPQDVPYDERLYSTQILYALQSSPVSWDKFSLVGYSLGGGISVAFAAHFANRLEALVLFAPSGLLKLNSLSLMAKLARGGWVPAAIERWMLGRQLASREAVHKDDTPAEDGFDYAKIMQWQAKEHKGFPLAFGSSFRHGPIYDRQAEWEEAGKKGIPSMGVLIGADDDLVSPGLLGEMVMLLGGQERVRGEVLLGADHNLVREKWRECADFVADVVGDPEGIDDYESDNEAMHASTSSFGVVGDF</sequence>
<protein>
    <submittedName>
        <fullName evidence="2">Alpha/Beta hydrolase protein</fullName>
    </submittedName>
</protein>
<evidence type="ECO:0000313" key="2">
    <source>
        <dbReference type="EMBL" id="KAA8912999.1"/>
    </source>
</evidence>